<gene>
    <name evidence="2" type="ORF">VPNG_08161</name>
</gene>
<keyword evidence="1" id="KW-0812">Transmembrane</keyword>
<feature type="transmembrane region" description="Helical" evidence="1">
    <location>
        <begin position="60"/>
        <end position="83"/>
    </location>
</feature>
<accession>A0A423WID5</accession>
<protein>
    <submittedName>
        <fullName evidence="2">Uncharacterized protein</fullName>
    </submittedName>
</protein>
<reference evidence="2 3" key="1">
    <citation type="submission" date="2015-09" db="EMBL/GenBank/DDBJ databases">
        <title>Host preference determinants of Valsa canker pathogens revealed by comparative genomics.</title>
        <authorList>
            <person name="Yin Z."/>
            <person name="Huang L."/>
        </authorList>
    </citation>
    <scope>NUCLEOTIDE SEQUENCE [LARGE SCALE GENOMIC DNA]</scope>
    <source>
        <strain evidence="2 3">SXYLt</strain>
    </source>
</reference>
<dbReference type="AlphaFoldDB" id="A0A423WID5"/>
<sequence length="170" mass="18843">MPMDLSTGPISIPPASKPSVSLLFISKMVTMQDTRGSARTIRWQTPPSVSEMRRPARLKLCFNVLFIAGFTMLYGADLIGTAFDSCPDQSYHEGRRGAGRCAEDVVQLLVFCGNYVMKLQCKGDANYNGQGMTEVMEPMVTAVYTFEHLSIQCTVHENNSGKVFIRCNFP</sequence>
<evidence type="ECO:0000256" key="1">
    <source>
        <dbReference type="SAM" id="Phobius"/>
    </source>
</evidence>
<dbReference type="EMBL" id="LKEB01000050">
    <property type="protein sequence ID" value="ROW03150.1"/>
    <property type="molecule type" value="Genomic_DNA"/>
</dbReference>
<dbReference type="Proteomes" id="UP000285146">
    <property type="component" value="Unassembled WGS sequence"/>
</dbReference>
<keyword evidence="1" id="KW-1133">Transmembrane helix</keyword>
<keyword evidence="1" id="KW-0472">Membrane</keyword>
<keyword evidence="3" id="KW-1185">Reference proteome</keyword>
<evidence type="ECO:0000313" key="3">
    <source>
        <dbReference type="Proteomes" id="UP000285146"/>
    </source>
</evidence>
<organism evidence="2 3">
    <name type="scientific">Cytospora leucostoma</name>
    <dbReference type="NCBI Taxonomy" id="1230097"/>
    <lineage>
        <taxon>Eukaryota</taxon>
        <taxon>Fungi</taxon>
        <taxon>Dikarya</taxon>
        <taxon>Ascomycota</taxon>
        <taxon>Pezizomycotina</taxon>
        <taxon>Sordariomycetes</taxon>
        <taxon>Sordariomycetidae</taxon>
        <taxon>Diaporthales</taxon>
        <taxon>Cytosporaceae</taxon>
        <taxon>Cytospora</taxon>
    </lineage>
</organism>
<dbReference type="OrthoDB" id="5226021at2759"/>
<evidence type="ECO:0000313" key="2">
    <source>
        <dbReference type="EMBL" id="ROW03150.1"/>
    </source>
</evidence>
<comment type="caution">
    <text evidence="2">The sequence shown here is derived from an EMBL/GenBank/DDBJ whole genome shotgun (WGS) entry which is preliminary data.</text>
</comment>
<name>A0A423WID5_9PEZI</name>
<proteinExistence type="predicted"/>
<dbReference type="InParanoid" id="A0A423WID5"/>